<comment type="caution">
    <text evidence="1">The sequence shown here is derived from an EMBL/GenBank/DDBJ whole genome shotgun (WGS) entry which is preliminary data.</text>
</comment>
<dbReference type="Pfam" id="PF02995">
    <property type="entry name" value="DUF229"/>
    <property type="match status" value="1"/>
</dbReference>
<dbReference type="Gene3D" id="3.40.720.10">
    <property type="entry name" value="Alkaline Phosphatase, subunit A"/>
    <property type="match status" value="1"/>
</dbReference>
<protein>
    <submittedName>
        <fullName evidence="1">Uncharacterized protein</fullName>
    </submittedName>
</protein>
<dbReference type="AlphaFoldDB" id="A0AAN9AT52"/>
<dbReference type="SUPFAM" id="SSF53649">
    <property type="entry name" value="Alkaline phosphatase-like"/>
    <property type="match status" value="1"/>
</dbReference>
<dbReference type="InterPro" id="IPR017850">
    <property type="entry name" value="Alkaline_phosphatase_core_sf"/>
</dbReference>
<gene>
    <name evidence="1" type="ORF">V1264_008240</name>
</gene>
<organism evidence="1 2">
    <name type="scientific">Littorina saxatilis</name>
    <dbReference type="NCBI Taxonomy" id="31220"/>
    <lineage>
        <taxon>Eukaryota</taxon>
        <taxon>Metazoa</taxon>
        <taxon>Spiralia</taxon>
        <taxon>Lophotrochozoa</taxon>
        <taxon>Mollusca</taxon>
        <taxon>Gastropoda</taxon>
        <taxon>Caenogastropoda</taxon>
        <taxon>Littorinimorpha</taxon>
        <taxon>Littorinoidea</taxon>
        <taxon>Littorinidae</taxon>
        <taxon>Littorina</taxon>
    </lineage>
</organism>
<name>A0AAN9AT52_9CAEN</name>
<dbReference type="GO" id="GO:0005615">
    <property type="term" value="C:extracellular space"/>
    <property type="evidence" value="ECO:0007669"/>
    <property type="project" value="TreeGrafter"/>
</dbReference>
<accession>A0AAN9AT52</accession>
<keyword evidence="2" id="KW-1185">Reference proteome</keyword>
<proteinExistence type="predicted"/>
<dbReference type="CDD" id="cd16021">
    <property type="entry name" value="ALP_like"/>
    <property type="match status" value="1"/>
</dbReference>
<dbReference type="InterPro" id="IPR004245">
    <property type="entry name" value="DUF229"/>
</dbReference>
<evidence type="ECO:0000313" key="2">
    <source>
        <dbReference type="Proteomes" id="UP001374579"/>
    </source>
</evidence>
<sequence>MSVLVVGVDSMSRFNMIRSMNRTRHFLLNRMGAIEFTNYGKVGDNTFPNVFAMVTGTTPEKVGWSHKKNMDRQGFRFLWEDFADEGFRTLLDEEDPHGNIFSNFKKGFVDQPTHYYSNTVETAKKDSKLFSHHRSCFKGVATDLILMNHVKEFCRLFRHNPYFAILWLSRNTHDELNGGSRVDGYHEKFLSELLKEQLLNNTLLVFMSDHGMRYGHFRKTPMGKFEEMRPLLFLVFPEWFIQAYPHLIDSVQNNAARMTTPLDLHFTLRDVLFLNNVDNYTKRPVGEHGISFFKKIPENRTCVDAGIPLPYCVCLTERPLLLHSPIALKAGIALVKALNTALTEANVTDVCRTLKLSGLVKIMKLEGGGMYLKSFCNGQNVNQNWFKLYRVTVVVKPNEALLEGYLVKCGNSMDFQLRGDVSRLNLYGKTSHCVYNPLLKKICYCREQI</sequence>
<evidence type="ECO:0000313" key="1">
    <source>
        <dbReference type="EMBL" id="KAK7092504.1"/>
    </source>
</evidence>
<dbReference type="Proteomes" id="UP001374579">
    <property type="component" value="Unassembled WGS sequence"/>
</dbReference>
<dbReference type="FunFam" id="3.40.720.10:FF:000017">
    <property type="entry name" value="Predicted protein"/>
    <property type="match status" value="1"/>
</dbReference>
<dbReference type="PANTHER" id="PTHR10974">
    <property type="entry name" value="FI08016P-RELATED"/>
    <property type="match status" value="1"/>
</dbReference>
<reference evidence="1 2" key="1">
    <citation type="submission" date="2024-02" db="EMBL/GenBank/DDBJ databases">
        <title>Chromosome-scale genome assembly of the rough periwinkle Littorina saxatilis.</title>
        <authorList>
            <person name="De Jode A."/>
            <person name="Faria R."/>
            <person name="Formenti G."/>
            <person name="Sims Y."/>
            <person name="Smith T.P."/>
            <person name="Tracey A."/>
            <person name="Wood J.M.D."/>
            <person name="Zagrodzka Z.B."/>
            <person name="Johannesson K."/>
            <person name="Butlin R.K."/>
            <person name="Leder E.H."/>
        </authorList>
    </citation>
    <scope>NUCLEOTIDE SEQUENCE [LARGE SCALE GENOMIC DNA]</scope>
    <source>
        <strain evidence="1">Snail1</strain>
        <tissue evidence="1">Muscle</tissue>
    </source>
</reference>
<dbReference type="EMBL" id="JBAMIC010000021">
    <property type="protein sequence ID" value="KAK7092504.1"/>
    <property type="molecule type" value="Genomic_DNA"/>
</dbReference>
<dbReference type="PANTHER" id="PTHR10974:SF1">
    <property type="entry name" value="FI08016P-RELATED"/>
    <property type="match status" value="1"/>
</dbReference>